<organism evidence="15">
    <name type="scientific">Aeromonas salmonicida subsp. salmonicida</name>
    <dbReference type="NCBI Taxonomy" id="29491"/>
    <lineage>
        <taxon>Bacteria</taxon>
        <taxon>Pseudomonadati</taxon>
        <taxon>Pseudomonadota</taxon>
        <taxon>Gammaproteobacteria</taxon>
        <taxon>Aeromonadales</taxon>
        <taxon>Aeromonadaceae</taxon>
        <taxon>Aeromonas</taxon>
    </lineage>
</organism>
<dbReference type="Gene3D" id="2.170.130.10">
    <property type="entry name" value="TonB-dependent receptor, plug domain"/>
    <property type="match status" value="1"/>
</dbReference>
<feature type="region of interest" description="Disordered" evidence="12">
    <location>
        <begin position="218"/>
        <end position="240"/>
    </location>
</feature>
<evidence type="ECO:0000313" key="15">
    <source>
        <dbReference type="EMBL" id="ASD49440.1"/>
    </source>
</evidence>
<proteinExistence type="inferred from homology"/>
<evidence type="ECO:0000259" key="14">
    <source>
        <dbReference type="Pfam" id="PF07715"/>
    </source>
</evidence>
<evidence type="ECO:0000256" key="2">
    <source>
        <dbReference type="ARBA" id="ARBA00008143"/>
    </source>
</evidence>
<keyword evidence="4" id="KW-1134">Transmembrane beta strand</keyword>
<evidence type="ECO:0000256" key="6">
    <source>
        <dbReference type="ARBA" id="ARBA00022729"/>
    </source>
</evidence>
<protein>
    <submittedName>
        <fullName evidence="15">Uncharacterized protein</fullName>
    </submittedName>
</protein>
<accession>A0A1Z3MNR5</accession>
<dbReference type="InterPro" id="IPR037066">
    <property type="entry name" value="Plug_dom_sf"/>
</dbReference>
<feature type="domain" description="TonB-dependent receptor plug" evidence="14">
    <location>
        <begin position="49"/>
        <end position="156"/>
    </location>
</feature>
<name>A0A1Z3MNR5_AERSS</name>
<dbReference type="Pfam" id="PF07715">
    <property type="entry name" value="Plug"/>
    <property type="match status" value="1"/>
</dbReference>
<comment type="subcellular location">
    <subcellularLocation>
        <location evidence="1">Cell outer membrane</location>
        <topology evidence="1">Multi-pass membrane protein</topology>
    </subcellularLocation>
</comment>
<dbReference type="Gene3D" id="2.40.170.20">
    <property type="entry name" value="TonB-dependent receptor, beta-barrel domain"/>
    <property type="match status" value="1"/>
</dbReference>
<keyword evidence="3" id="KW-0813">Transport</keyword>
<feature type="compositionally biased region" description="Basic and acidic residues" evidence="12">
    <location>
        <begin position="218"/>
        <end position="238"/>
    </location>
</feature>
<dbReference type="AlphaFoldDB" id="A0A1Z3MNR5"/>
<dbReference type="GO" id="GO:0044718">
    <property type="term" value="P:siderophore transmembrane transport"/>
    <property type="evidence" value="ECO:0007669"/>
    <property type="project" value="TreeGrafter"/>
</dbReference>
<dbReference type="InterPro" id="IPR000531">
    <property type="entry name" value="Beta-barrel_TonB"/>
</dbReference>
<geneLocation type="plasmid" evidence="15">
    <name>pAsa9</name>
</geneLocation>
<evidence type="ECO:0000256" key="11">
    <source>
        <dbReference type="RuleBase" id="RU003357"/>
    </source>
</evidence>
<evidence type="ECO:0000259" key="13">
    <source>
        <dbReference type="Pfam" id="PF00593"/>
    </source>
</evidence>
<evidence type="ECO:0000256" key="7">
    <source>
        <dbReference type="ARBA" id="ARBA00023077"/>
    </source>
</evidence>
<evidence type="ECO:0000256" key="8">
    <source>
        <dbReference type="ARBA" id="ARBA00023136"/>
    </source>
</evidence>
<dbReference type="InterPro" id="IPR036942">
    <property type="entry name" value="Beta-barrel_TonB_sf"/>
</dbReference>
<evidence type="ECO:0000256" key="9">
    <source>
        <dbReference type="ARBA" id="ARBA00023170"/>
    </source>
</evidence>
<keyword evidence="15" id="KW-0614">Plasmid</keyword>
<dbReference type="Pfam" id="PF00593">
    <property type="entry name" value="TonB_dep_Rec_b-barrel"/>
    <property type="match status" value="1"/>
</dbReference>
<dbReference type="GO" id="GO:0009279">
    <property type="term" value="C:cell outer membrane"/>
    <property type="evidence" value="ECO:0007669"/>
    <property type="project" value="UniProtKB-SubCell"/>
</dbReference>
<evidence type="ECO:0000256" key="5">
    <source>
        <dbReference type="ARBA" id="ARBA00022692"/>
    </source>
</evidence>
<feature type="domain" description="TonB-dependent receptor-like beta-barrel" evidence="13">
    <location>
        <begin position="223"/>
        <end position="475"/>
    </location>
</feature>
<reference evidence="15" key="1">
    <citation type="submission" date="2017-01" db="EMBL/GenBank/DDBJ databases">
        <title>Plasmid composition in Aeromonas salmonicida subsp. salmonicida 01-B526 unravels unsuspected type three secretion system loss patterns.</title>
        <authorList>
            <person name="Tanaka K.H."/>
            <person name="Vincent A.T."/>
            <person name="Emond-Rheault J.-G."/>
            <person name="Adamczuk M."/>
            <person name="Frenette M."/>
            <person name="Charette S.J."/>
        </authorList>
    </citation>
    <scope>NUCLEOTIDE SEQUENCE</scope>
    <source>
        <strain evidence="15">01-B526</strain>
        <plasmid evidence="15">pAsa9</plasmid>
    </source>
</reference>
<keyword evidence="7 11" id="KW-0798">TonB box</keyword>
<evidence type="ECO:0000256" key="1">
    <source>
        <dbReference type="ARBA" id="ARBA00004571"/>
    </source>
</evidence>
<dbReference type="EMBL" id="KY555070">
    <property type="protein sequence ID" value="ASD49440.1"/>
    <property type="molecule type" value="Genomic_DNA"/>
</dbReference>
<dbReference type="GO" id="GO:0015344">
    <property type="term" value="F:siderophore uptake transmembrane transporter activity"/>
    <property type="evidence" value="ECO:0007669"/>
    <property type="project" value="TreeGrafter"/>
</dbReference>
<evidence type="ECO:0000256" key="4">
    <source>
        <dbReference type="ARBA" id="ARBA00022452"/>
    </source>
</evidence>
<keyword evidence="6" id="KW-0732">Signal</keyword>
<evidence type="ECO:0000256" key="12">
    <source>
        <dbReference type="SAM" id="MobiDB-lite"/>
    </source>
</evidence>
<dbReference type="PANTHER" id="PTHR30069:SF29">
    <property type="entry name" value="HEMOGLOBIN AND HEMOGLOBIN-HAPTOGLOBIN-BINDING PROTEIN 1-RELATED"/>
    <property type="match status" value="1"/>
</dbReference>
<dbReference type="InterPro" id="IPR012910">
    <property type="entry name" value="Plug_dom"/>
</dbReference>
<sequence>MLSFVSTGYDMFLIKNRFIITFCCTPFIVFASEPNEVMIIKGKRNHDINAITIDQKDISKNLAYDLKSLLRTQPDIGVTDGGRFGSNGLAIRGVDGDRVGIFVDGIQQAETFNNEIYKGYGYFNGTINETEVDWLKKITINRGSDSILNGSGSMGGSISYETLSPSDIIDEKKGFGFISKSAFYSRNDQRKETIGFASGNSYIDFMILNTYRKMHENKNHSPDNDVYGRSRGTPDPRKTNSNATLIKLNAYLTEKDTLGFSWNEKKEKTKTDEKSWELFGSDARLGDDLSLAGSLGAYYEREQNGFIKKLKISAGQQSIDQSAISIVQKIKTNKTEQIYNRRIKQDNKTLKMSMDFDKASTFNIDHEFALSSGLKIKKLKNENVDTTFFSNDKLDENYSIITPVKSEEYNISLFDQIKLNSATNLHLGIRKDWVAHKPGQSKPSTTGNKEHHYIAHNYSVLSMGFGLDYKPIESTCIFRPIMNTDSGST</sequence>
<keyword evidence="10" id="KW-0998">Cell outer membrane</keyword>
<evidence type="ECO:0000256" key="10">
    <source>
        <dbReference type="ARBA" id="ARBA00023237"/>
    </source>
</evidence>
<keyword evidence="8 11" id="KW-0472">Membrane</keyword>
<dbReference type="SUPFAM" id="SSF56935">
    <property type="entry name" value="Porins"/>
    <property type="match status" value="1"/>
</dbReference>
<keyword evidence="9" id="KW-0675">Receptor</keyword>
<evidence type="ECO:0000256" key="3">
    <source>
        <dbReference type="ARBA" id="ARBA00022448"/>
    </source>
</evidence>
<dbReference type="PANTHER" id="PTHR30069">
    <property type="entry name" value="TONB-DEPENDENT OUTER MEMBRANE RECEPTOR"/>
    <property type="match status" value="1"/>
</dbReference>
<dbReference type="InterPro" id="IPR039426">
    <property type="entry name" value="TonB-dep_rcpt-like"/>
</dbReference>
<keyword evidence="5" id="KW-0812">Transmembrane</keyword>
<comment type="similarity">
    <text evidence="2">Belongs to the TonB-dependent receptor family. Hemoglobin/haptoglobin binding protein subfamily.</text>
</comment>